<accession>I0H2W4</accession>
<dbReference type="PATRIC" id="fig|512565.3.peg.2129"/>
<protein>
    <submittedName>
        <fullName evidence="1">Uncharacterized protein</fullName>
    </submittedName>
</protein>
<name>I0H2W4_ACTM4</name>
<evidence type="ECO:0000313" key="2">
    <source>
        <dbReference type="Proteomes" id="UP000007882"/>
    </source>
</evidence>
<proteinExistence type="predicted"/>
<evidence type="ECO:0000313" key="1">
    <source>
        <dbReference type="EMBL" id="BAL87351.1"/>
    </source>
</evidence>
<sequence length="183" mass="19896">MTACSRHETPGVAGCAGCQQVWRVYDRRRRAAIADGSWLPKADPQLVREHVARLQAAGMTLDDIAAAARVNVSTLKRLRHRSWLAGATAAEILAVVVDSMEPVAPGDDLDEVVVERVLAGDRVDLTDAELVAVFQAARARRIPISRLSNGLGVNYLAAQRMARGEMPARMAARARRATHRRVA</sequence>
<dbReference type="KEGG" id="ams:AMIS_21310"/>
<dbReference type="EMBL" id="AP012319">
    <property type="protein sequence ID" value="BAL87351.1"/>
    <property type="molecule type" value="Genomic_DNA"/>
</dbReference>
<dbReference type="AlphaFoldDB" id="I0H2W4"/>
<dbReference type="STRING" id="512565.AMIS_21310"/>
<gene>
    <name evidence="1" type="ordered locus">AMIS_21310</name>
</gene>
<dbReference type="HOGENOM" id="CLU_1472239_0_0_11"/>
<keyword evidence="2" id="KW-1185">Reference proteome</keyword>
<organism evidence="1 2">
    <name type="scientific">Actinoplanes missouriensis (strain ATCC 14538 / DSM 43046 / CBS 188.64 / JCM 3121 / NBRC 102363 / NCIMB 12654 / NRRL B-3342 / UNCC 431)</name>
    <dbReference type="NCBI Taxonomy" id="512565"/>
    <lineage>
        <taxon>Bacteria</taxon>
        <taxon>Bacillati</taxon>
        <taxon>Actinomycetota</taxon>
        <taxon>Actinomycetes</taxon>
        <taxon>Micromonosporales</taxon>
        <taxon>Micromonosporaceae</taxon>
        <taxon>Actinoplanes</taxon>
    </lineage>
</organism>
<dbReference type="Proteomes" id="UP000007882">
    <property type="component" value="Chromosome"/>
</dbReference>
<reference evidence="1" key="1">
    <citation type="submission" date="2012-02" db="EMBL/GenBank/DDBJ databases">
        <title>Complete genome sequence of Actinoplanes missouriensis 431 (= NBRC 102363).</title>
        <authorList>
            <person name="Ohnishi Y."/>
            <person name="Ishikawa J."/>
            <person name="Sekine M."/>
            <person name="Hosoyama A."/>
            <person name="Harada T."/>
            <person name="Narita H."/>
            <person name="Hata T."/>
            <person name="Konno Y."/>
            <person name="Tutikane K."/>
            <person name="Fujita N."/>
            <person name="Horinouchi S."/>
            <person name="Hayakawa M."/>
        </authorList>
    </citation>
    <scope>NUCLEOTIDE SEQUENCE [LARGE SCALE GENOMIC DNA]</scope>
    <source>
        <strain evidence="1">431</strain>
    </source>
</reference>